<sequence length="603" mass="66991">MVKQSYHWSDKLAVRHSIMLCINCDGVNIIATWSVLHGVPLCRAWIPMDTTARKLLLVEMDPVKREQLLAFCRSKDDAPLDVEVCTRPKEAVNRLAGGGFSACLLPNDLSLLRDVRRVANDTLCLLISDASEPEHDSTAIHDGADDILLRSELTADGLRRALEHAGFRRQSGGKLAQQAKQDPLTGLGNRAMLEEELDRLLLRSKRSQTAFALLYIDLDYFKQINDSFGHGLGDLLLAVIANRLRRSMRDLDMITRIGGDEFVALLTDLHDANDAALIASKIIHTLSEPITLNGHHLLISASVGIATHPQHGSSASELLNNADQALYRAKAGGRNGYSFYSPEEDAQTQHNLDIEQGLRHGLLEGQFRLHFQPIVDTRNGHTHAWEALLRWQHPTLGLLTPDAFLKLAEHSGLILPMGHWVIGKALEGIKKWRSAGVDCRLSINLSDRELKQPRFADQLRQLLIKSGVPANVIQLELREDALLKHASQAEKLCKSLAALGVDIWLDHFGEEYGAMSYLARLPIKGIKLDARKMADDGDYASYLRNLIGLSRDMDKQVTANYVEDAHCAEQLSSWGGDFLQGYWIGKPRPLEDVMGQPLTLSST</sequence>
<dbReference type="EMBL" id="NWMT01000175">
    <property type="protein sequence ID" value="PCC98904.1"/>
    <property type="molecule type" value="Genomic_DNA"/>
</dbReference>
<evidence type="ECO:0000259" key="3">
    <source>
        <dbReference type="PROSITE" id="PS50883"/>
    </source>
</evidence>
<dbReference type="CDD" id="cd01949">
    <property type="entry name" value="GGDEF"/>
    <property type="match status" value="1"/>
</dbReference>
<dbReference type="Proteomes" id="UP000344571">
    <property type="component" value="Chromosome"/>
</dbReference>
<dbReference type="AlphaFoldDB" id="A0AA91U1E7"/>
<organism evidence="5 7">
    <name type="scientific">Halopseudomonas pelagia</name>
    <dbReference type="NCBI Taxonomy" id="553151"/>
    <lineage>
        <taxon>Bacteria</taxon>
        <taxon>Pseudomonadati</taxon>
        <taxon>Pseudomonadota</taxon>
        <taxon>Gammaproteobacteria</taxon>
        <taxon>Pseudomonadales</taxon>
        <taxon>Pseudomonadaceae</taxon>
        <taxon>Halopseudomonas</taxon>
    </lineage>
</organism>
<dbReference type="NCBIfam" id="TIGR00254">
    <property type="entry name" value="GGDEF"/>
    <property type="match status" value="1"/>
</dbReference>
<protein>
    <submittedName>
        <fullName evidence="6">EAL domain-containing protein</fullName>
    </submittedName>
</protein>
<evidence type="ECO:0000313" key="8">
    <source>
        <dbReference type="Proteomes" id="UP000344571"/>
    </source>
</evidence>
<dbReference type="Gene3D" id="3.30.70.270">
    <property type="match status" value="1"/>
</dbReference>
<dbReference type="InterPro" id="IPR043128">
    <property type="entry name" value="Rev_trsase/Diguanyl_cyclase"/>
</dbReference>
<dbReference type="Proteomes" id="UP000243750">
    <property type="component" value="Unassembled WGS sequence"/>
</dbReference>
<evidence type="ECO:0000259" key="4">
    <source>
        <dbReference type="PROSITE" id="PS50887"/>
    </source>
</evidence>
<comment type="cofactor">
    <cofactor evidence="1">
        <name>Mg(2+)</name>
        <dbReference type="ChEBI" id="CHEBI:18420"/>
    </cofactor>
</comment>
<dbReference type="Pfam" id="PF00990">
    <property type="entry name" value="GGDEF"/>
    <property type="match status" value="1"/>
</dbReference>
<feature type="domain" description="GGDEF" evidence="4">
    <location>
        <begin position="209"/>
        <end position="342"/>
    </location>
</feature>
<evidence type="ECO:0000256" key="2">
    <source>
        <dbReference type="ARBA" id="ARBA00004533"/>
    </source>
</evidence>
<dbReference type="FunFam" id="3.30.70.270:FF:000001">
    <property type="entry name" value="Diguanylate cyclase domain protein"/>
    <property type="match status" value="1"/>
</dbReference>
<dbReference type="PANTHER" id="PTHR44757:SF2">
    <property type="entry name" value="BIOFILM ARCHITECTURE MAINTENANCE PROTEIN MBAA"/>
    <property type="match status" value="1"/>
</dbReference>
<accession>A0AA91U1E7</accession>
<dbReference type="Gene3D" id="3.20.20.450">
    <property type="entry name" value="EAL domain"/>
    <property type="match status" value="1"/>
</dbReference>
<evidence type="ECO:0000313" key="6">
    <source>
        <dbReference type="EMBL" id="QFY58266.1"/>
    </source>
</evidence>
<dbReference type="GO" id="GO:0003824">
    <property type="term" value="F:catalytic activity"/>
    <property type="evidence" value="ECO:0007669"/>
    <property type="project" value="UniProtKB-ARBA"/>
</dbReference>
<reference evidence="6 8" key="2">
    <citation type="submission" date="2018-10" db="EMBL/GenBank/DDBJ databases">
        <title>Complete genome sequence of Pseudomonas pelagia strain Kongs-67.</title>
        <authorList>
            <person name="Sinha R.K."/>
            <person name="Krishnan K."/>
        </authorList>
    </citation>
    <scope>NUCLEOTIDE SEQUENCE [LARGE SCALE GENOMIC DNA]</scope>
    <source>
        <strain evidence="6 8">Kongs-67</strain>
    </source>
</reference>
<dbReference type="SUPFAM" id="SSF55073">
    <property type="entry name" value="Nucleotide cyclase"/>
    <property type="match status" value="1"/>
</dbReference>
<dbReference type="PROSITE" id="PS50887">
    <property type="entry name" value="GGDEF"/>
    <property type="match status" value="1"/>
</dbReference>
<dbReference type="EMBL" id="CP033116">
    <property type="protein sequence ID" value="QFY58266.1"/>
    <property type="molecule type" value="Genomic_DNA"/>
</dbReference>
<dbReference type="GO" id="GO:0005886">
    <property type="term" value="C:plasma membrane"/>
    <property type="evidence" value="ECO:0007669"/>
    <property type="project" value="UniProtKB-SubCell"/>
</dbReference>
<comment type="subcellular location">
    <subcellularLocation>
        <location evidence="2">Cell inner membrane</location>
    </subcellularLocation>
</comment>
<dbReference type="SUPFAM" id="SSF141868">
    <property type="entry name" value="EAL domain-like"/>
    <property type="match status" value="1"/>
</dbReference>
<dbReference type="PANTHER" id="PTHR44757">
    <property type="entry name" value="DIGUANYLATE CYCLASE DGCP"/>
    <property type="match status" value="1"/>
</dbReference>
<dbReference type="InterPro" id="IPR001633">
    <property type="entry name" value="EAL_dom"/>
</dbReference>
<evidence type="ECO:0000313" key="5">
    <source>
        <dbReference type="EMBL" id="PCC98904.1"/>
    </source>
</evidence>
<dbReference type="SMART" id="SM00052">
    <property type="entry name" value="EAL"/>
    <property type="match status" value="1"/>
</dbReference>
<reference evidence="5 7" key="1">
    <citation type="submission" date="2017-09" db="EMBL/GenBank/DDBJ databases">
        <title>Bacterial and phytoplankton interrelationship in Kongsfjorden, an Arctic fjord.</title>
        <authorList>
            <person name="Sinha R."/>
            <person name="Krishnan K."/>
        </authorList>
    </citation>
    <scope>NUCLEOTIDE SEQUENCE [LARGE SCALE GENOMIC DNA]</scope>
    <source>
        <strain evidence="5 7">58</strain>
    </source>
</reference>
<dbReference type="PROSITE" id="PS50883">
    <property type="entry name" value="EAL"/>
    <property type="match status" value="1"/>
</dbReference>
<dbReference type="InterPro" id="IPR035919">
    <property type="entry name" value="EAL_sf"/>
</dbReference>
<dbReference type="CDD" id="cd01948">
    <property type="entry name" value="EAL"/>
    <property type="match status" value="1"/>
</dbReference>
<evidence type="ECO:0000256" key="1">
    <source>
        <dbReference type="ARBA" id="ARBA00001946"/>
    </source>
</evidence>
<dbReference type="Gene3D" id="3.40.50.2300">
    <property type="match status" value="1"/>
</dbReference>
<gene>
    <name evidence="5" type="ORF">CO192_13655</name>
    <name evidence="6" type="ORF">EAO82_19015</name>
</gene>
<feature type="domain" description="EAL" evidence="3">
    <location>
        <begin position="351"/>
        <end position="601"/>
    </location>
</feature>
<dbReference type="SUPFAM" id="SSF52172">
    <property type="entry name" value="CheY-like"/>
    <property type="match status" value="1"/>
</dbReference>
<dbReference type="Pfam" id="PF00563">
    <property type="entry name" value="EAL"/>
    <property type="match status" value="1"/>
</dbReference>
<proteinExistence type="predicted"/>
<dbReference type="InterPro" id="IPR000160">
    <property type="entry name" value="GGDEF_dom"/>
</dbReference>
<evidence type="ECO:0000313" key="7">
    <source>
        <dbReference type="Proteomes" id="UP000243750"/>
    </source>
</evidence>
<name>A0AA91U1E7_9GAMM</name>
<dbReference type="InterPro" id="IPR011006">
    <property type="entry name" value="CheY-like_superfamily"/>
</dbReference>
<dbReference type="SMART" id="SM00267">
    <property type="entry name" value="GGDEF"/>
    <property type="match status" value="1"/>
</dbReference>
<keyword evidence="8" id="KW-1185">Reference proteome</keyword>
<dbReference type="InterPro" id="IPR052155">
    <property type="entry name" value="Biofilm_reg_signaling"/>
</dbReference>
<dbReference type="InterPro" id="IPR029787">
    <property type="entry name" value="Nucleotide_cyclase"/>
</dbReference>